<feature type="chain" id="PRO_5040925521" evidence="2">
    <location>
        <begin position="22"/>
        <end position="600"/>
    </location>
</feature>
<feature type="compositionally biased region" description="Low complexity" evidence="1">
    <location>
        <begin position="165"/>
        <end position="174"/>
    </location>
</feature>
<protein>
    <submittedName>
        <fullName evidence="4">PRC-barrel domain-containing protein</fullName>
    </submittedName>
</protein>
<keyword evidence="5" id="KW-1185">Reference proteome</keyword>
<feature type="compositionally biased region" description="Polar residues" evidence="1">
    <location>
        <begin position="415"/>
        <end position="426"/>
    </location>
</feature>
<evidence type="ECO:0000256" key="2">
    <source>
        <dbReference type="SAM" id="SignalP"/>
    </source>
</evidence>
<evidence type="ECO:0000313" key="4">
    <source>
        <dbReference type="EMBL" id="MCP3055913.1"/>
    </source>
</evidence>
<feature type="region of interest" description="Disordered" evidence="1">
    <location>
        <begin position="558"/>
        <end position="600"/>
    </location>
</feature>
<sequence length="600" mass="60872">MIRKLLATTALATVIATGAYAQDAAKPDQAKVPEASATTDTSATTATPAADASTQTQQTAEAGSYLQNLSADQYLASSLSGASIYASEAQDAQTVGEIQNFLVGNDGSVVAAIVDATVGDQSKTVAVPFDQITWTNDQNNEPRAVLNLSADQLAQAPAFTKPEEQQAAASTQAEGNVATPAADMSADTAANTGEATPAPDASTQTAAATDVAPTAETQTEAKIAAETAQPDANAAATQTAASSTGGGEFLASVGADQYLSENIIGAEVYSGPGEDADEVGEINDLVLASSGKIDAGVIGVGGFLGIGEKDVAVPFDQLQMSREADDKDDVRVTLAASKEQLEKAPSFEDERPEQMAATQTGAADATAETEQAANVEASTEKSAEYTEKLAADAKAESTEAADKAAMETKQAAADVSSSAENVAQNTEQAADAAAGAAASGVAGVAAAGNADTTTTASTGGANQQPQMTPVTDQSQLTADNLMGTTVYGPNDQTVGEIGDIALSEDGKVDAIIVDVGGFLGIGEKEVAVAMDNLQFMQDANGSLYLYTQVTEDQLKSQPEYNADTYAESRDTMRLQSGAMPAQSSNTAPVPAAEQPVIKAN</sequence>
<feature type="domain" description="PRC-barrel" evidence="3">
    <location>
        <begin position="256"/>
        <end position="338"/>
    </location>
</feature>
<feature type="compositionally biased region" description="Basic and acidic residues" evidence="1">
    <location>
        <begin position="339"/>
        <end position="353"/>
    </location>
</feature>
<proteinExistence type="predicted"/>
<feature type="signal peptide" evidence="2">
    <location>
        <begin position="1"/>
        <end position="21"/>
    </location>
</feature>
<dbReference type="InterPro" id="IPR027275">
    <property type="entry name" value="PRC-brl_dom"/>
</dbReference>
<dbReference type="EMBL" id="JALHBS010000070">
    <property type="protein sequence ID" value="MCP3055913.1"/>
    <property type="molecule type" value="Genomic_DNA"/>
</dbReference>
<dbReference type="PANTHER" id="PTHR36505:SF1">
    <property type="entry name" value="BLR1072 PROTEIN"/>
    <property type="match status" value="1"/>
</dbReference>
<dbReference type="AlphaFoldDB" id="A0A9X2KEY8"/>
<feature type="domain" description="PRC-barrel" evidence="3">
    <location>
        <begin position="477"/>
        <end position="535"/>
    </location>
</feature>
<organism evidence="4 5">
    <name type="scientific">Aurantimonas marianensis</name>
    <dbReference type="NCBI Taxonomy" id="2920428"/>
    <lineage>
        <taxon>Bacteria</taxon>
        <taxon>Pseudomonadati</taxon>
        <taxon>Pseudomonadota</taxon>
        <taxon>Alphaproteobacteria</taxon>
        <taxon>Hyphomicrobiales</taxon>
        <taxon>Aurantimonadaceae</taxon>
        <taxon>Aurantimonas</taxon>
    </lineage>
</organism>
<dbReference type="PANTHER" id="PTHR36505">
    <property type="entry name" value="BLR1072 PROTEIN"/>
    <property type="match status" value="1"/>
</dbReference>
<feature type="compositionally biased region" description="Basic and acidic residues" evidence="1">
    <location>
        <begin position="378"/>
        <end position="406"/>
    </location>
</feature>
<evidence type="ECO:0000256" key="1">
    <source>
        <dbReference type="SAM" id="MobiDB-lite"/>
    </source>
</evidence>
<dbReference type="Gene3D" id="2.30.30.240">
    <property type="entry name" value="PRC-barrel domain"/>
    <property type="match status" value="3"/>
</dbReference>
<dbReference type="SUPFAM" id="SSF50346">
    <property type="entry name" value="PRC-barrel domain"/>
    <property type="match status" value="3"/>
</dbReference>
<feature type="compositionally biased region" description="Low complexity" evidence="1">
    <location>
        <begin position="356"/>
        <end position="373"/>
    </location>
</feature>
<comment type="caution">
    <text evidence="4">The sequence shown here is derived from an EMBL/GenBank/DDBJ whole genome shotgun (WGS) entry which is preliminary data.</text>
</comment>
<reference evidence="4" key="1">
    <citation type="submission" date="2022-03" db="EMBL/GenBank/DDBJ databases">
        <title>Aurantimonas Liuensis sp. Nov., isolated from the hadal seawater of the Mariana Trench.</title>
        <authorList>
            <person name="Liu R."/>
        </authorList>
    </citation>
    <scope>NUCLEOTIDE SEQUENCE</scope>
    <source>
        <strain evidence="4">LRZ36</strain>
    </source>
</reference>
<feature type="region of interest" description="Disordered" evidence="1">
    <location>
        <begin position="159"/>
        <end position="218"/>
    </location>
</feature>
<feature type="region of interest" description="Disordered" evidence="1">
    <location>
        <begin position="25"/>
        <end position="58"/>
    </location>
</feature>
<dbReference type="RefSeq" id="WP_253964746.1">
    <property type="nucleotide sequence ID" value="NZ_JALHBS010000070.1"/>
</dbReference>
<dbReference type="Proteomes" id="UP001155220">
    <property type="component" value="Unassembled WGS sequence"/>
</dbReference>
<gene>
    <name evidence="4" type="ORF">MJ956_12295</name>
</gene>
<accession>A0A9X2KEY8</accession>
<name>A0A9X2KEY8_9HYPH</name>
<feature type="region of interest" description="Disordered" evidence="1">
    <location>
        <begin position="338"/>
        <end position="426"/>
    </location>
</feature>
<evidence type="ECO:0000259" key="3">
    <source>
        <dbReference type="Pfam" id="PF05239"/>
    </source>
</evidence>
<keyword evidence="2" id="KW-0732">Signal</keyword>
<dbReference type="InterPro" id="IPR011033">
    <property type="entry name" value="PRC_barrel-like_sf"/>
</dbReference>
<feature type="compositionally biased region" description="Low complexity" evidence="1">
    <location>
        <begin position="33"/>
        <end position="58"/>
    </location>
</feature>
<dbReference type="Pfam" id="PF05239">
    <property type="entry name" value="PRC"/>
    <property type="match status" value="2"/>
</dbReference>
<evidence type="ECO:0000313" key="5">
    <source>
        <dbReference type="Proteomes" id="UP001155220"/>
    </source>
</evidence>